<evidence type="ECO:0000259" key="4">
    <source>
        <dbReference type="PROSITE" id="PS51085"/>
    </source>
</evidence>
<dbReference type="Pfam" id="PF00111">
    <property type="entry name" value="Fer2"/>
    <property type="match status" value="1"/>
</dbReference>
<keyword evidence="1" id="KW-0479">Metal-binding</keyword>
<dbReference type="PROSITE" id="PS00197">
    <property type="entry name" value="2FE2S_FER_1"/>
    <property type="match status" value="1"/>
</dbReference>
<dbReference type="InterPro" id="IPR012675">
    <property type="entry name" value="Beta-grasp_dom_sf"/>
</dbReference>
<accession>A0ABV6Y6X3</accession>
<protein>
    <submittedName>
        <fullName evidence="5">(2Fe-2S)-binding protein</fullName>
    </submittedName>
</protein>
<dbReference type="PANTHER" id="PTHR45331">
    <property type="entry name" value="OXIDOREDUCTASE, IRON-SULPHUR BINDING SUBUNIT-RELATED-RELATED"/>
    <property type="match status" value="1"/>
</dbReference>
<sequence length="171" mass="18345">MSASQNHSSPALERIPVTLTVNGQTRTVEVLPWTVLLDLLRDHLGLTGTKKGCDHGQCGACTVLIDGKRINSCMALAVMKDGASVTTIEGLAKNGELHPLQQAFIDHDAFQCGYCTSGQICSGVALIQEGRARTRNEIREWMSGNICRCGAYTNIVDAIEQVLGSTTEAAR</sequence>
<dbReference type="InterPro" id="IPR002888">
    <property type="entry name" value="2Fe-2S-bd"/>
</dbReference>
<feature type="domain" description="2Fe-2S ferredoxin-type" evidence="4">
    <location>
        <begin position="15"/>
        <end position="91"/>
    </location>
</feature>
<dbReference type="EMBL" id="JBHOMY010000025">
    <property type="protein sequence ID" value="MFC1457019.1"/>
    <property type="molecule type" value="Genomic_DNA"/>
</dbReference>
<dbReference type="InterPro" id="IPR052914">
    <property type="entry name" value="Aldehyde_Oxdr_Iron-Sulfur"/>
</dbReference>
<evidence type="ECO:0000313" key="5">
    <source>
        <dbReference type="EMBL" id="MFC1457019.1"/>
    </source>
</evidence>
<dbReference type="InterPro" id="IPR036010">
    <property type="entry name" value="2Fe-2S_ferredoxin-like_sf"/>
</dbReference>
<dbReference type="InterPro" id="IPR006058">
    <property type="entry name" value="2Fe2S_fd_BS"/>
</dbReference>
<dbReference type="SUPFAM" id="SSF47741">
    <property type="entry name" value="CO dehydrogenase ISP C-domain like"/>
    <property type="match status" value="1"/>
</dbReference>
<organism evidence="5 6">
    <name type="scientific">Microvirga arabica</name>
    <dbReference type="NCBI Taxonomy" id="1128671"/>
    <lineage>
        <taxon>Bacteria</taxon>
        <taxon>Pseudomonadati</taxon>
        <taxon>Pseudomonadota</taxon>
        <taxon>Alphaproteobacteria</taxon>
        <taxon>Hyphomicrobiales</taxon>
        <taxon>Methylobacteriaceae</taxon>
        <taxon>Microvirga</taxon>
    </lineage>
</organism>
<dbReference type="PROSITE" id="PS51085">
    <property type="entry name" value="2FE2S_FER_2"/>
    <property type="match status" value="1"/>
</dbReference>
<evidence type="ECO:0000256" key="2">
    <source>
        <dbReference type="ARBA" id="ARBA00023002"/>
    </source>
</evidence>
<dbReference type="InterPro" id="IPR001041">
    <property type="entry name" value="2Fe-2S_ferredoxin-type"/>
</dbReference>
<dbReference type="Gene3D" id="3.10.20.30">
    <property type="match status" value="1"/>
</dbReference>
<proteinExistence type="predicted"/>
<comment type="caution">
    <text evidence="5">The sequence shown here is derived from an EMBL/GenBank/DDBJ whole genome shotgun (WGS) entry which is preliminary data.</text>
</comment>
<dbReference type="Pfam" id="PF01799">
    <property type="entry name" value="Fer2_2"/>
    <property type="match status" value="1"/>
</dbReference>
<dbReference type="PANTHER" id="PTHR45331:SF2">
    <property type="entry name" value="OXIDOREDUCTASE WITH IRON-SULFUR SUBUNIT"/>
    <property type="match status" value="1"/>
</dbReference>
<dbReference type="Proteomes" id="UP001593940">
    <property type="component" value="Unassembled WGS sequence"/>
</dbReference>
<dbReference type="SUPFAM" id="SSF54292">
    <property type="entry name" value="2Fe-2S ferredoxin-like"/>
    <property type="match status" value="1"/>
</dbReference>
<keyword evidence="6" id="KW-1185">Reference proteome</keyword>
<evidence type="ECO:0000256" key="1">
    <source>
        <dbReference type="ARBA" id="ARBA00022723"/>
    </source>
</evidence>
<dbReference type="Gene3D" id="1.10.150.120">
    <property type="entry name" value="[2Fe-2S]-binding domain"/>
    <property type="match status" value="1"/>
</dbReference>
<dbReference type="RefSeq" id="WP_377029548.1">
    <property type="nucleotide sequence ID" value="NZ_JBHOMY010000025.1"/>
</dbReference>
<name>A0ABV6Y6X3_9HYPH</name>
<evidence type="ECO:0000256" key="3">
    <source>
        <dbReference type="ARBA" id="ARBA00023004"/>
    </source>
</evidence>
<dbReference type="CDD" id="cd00207">
    <property type="entry name" value="fer2"/>
    <property type="match status" value="1"/>
</dbReference>
<dbReference type="InterPro" id="IPR036884">
    <property type="entry name" value="2Fe-2S-bd_dom_sf"/>
</dbReference>
<evidence type="ECO:0000313" key="6">
    <source>
        <dbReference type="Proteomes" id="UP001593940"/>
    </source>
</evidence>
<keyword evidence="3" id="KW-0408">Iron</keyword>
<keyword evidence="2" id="KW-0560">Oxidoreductase</keyword>
<reference evidence="5 6" key="1">
    <citation type="submission" date="2024-09" db="EMBL/GenBank/DDBJ databases">
        <title>Nodulacao em especies de Leguminosae Basais da Amazonia e Caracterizacao dos Rizobios e Bacterias Associadas aos Nodulos.</title>
        <authorList>
            <person name="Jambeiro I.C.A."/>
            <person name="Lopes I.S."/>
            <person name="Aguiar E.R.G.R."/>
            <person name="Santos A.F.J."/>
            <person name="Dos Santos J.M.F."/>
            <person name="Gross E."/>
        </authorList>
    </citation>
    <scope>NUCLEOTIDE SEQUENCE [LARGE SCALE GENOMIC DNA]</scope>
    <source>
        <strain evidence="5 6">BRUESC1165</strain>
    </source>
</reference>
<gene>
    <name evidence="5" type="ORF">ACETIH_09870</name>
</gene>